<dbReference type="EMBL" id="JAJBZG010000005">
    <property type="protein sequence ID" value="MCB7481612.1"/>
    <property type="molecule type" value="Genomic_DNA"/>
</dbReference>
<dbReference type="AlphaFoldDB" id="A0A9X1RY63"/>
<evidence type="ECO:0000313" key="3">
    <source>
        <dbReference type="Proteomes" id="UP001139414"/>
    </source>
</evidence>
<sequence length="177" mass="20052">MMKKIYFLLLVGLTSVFSMNAQTAYQTFESAGFKVKSDCIFSKNTTFVRMAREQGMNNVLAAYICGENTEDPQTGVITNINIYDESSNYKYLRPSEYSDFEAKYLKQYSSNLSAAGITYNYINYQGVSAIEYTFSQQGLPTKAIVFLKDKKSYLIQVGTRTNLDSKFNSLKSGFEIL</sequence>
<organism evidence="2 3">
    <name type="scientific">Christiangramia sediminis</name>
    <dbReference type="NCBI Taxonomy" id="2881336"/>
    <lineage>
        <taxon>Bacteria</taxon>
        <taxon>Pseudomonadati</taxon>
        <taxon>Bacteroidota</taxon>
        <taxon>Flavobacteriia</taxon>
        <taxon>Flavobacteriales</taxon>
        <taxon>Flavobacteriaceae</taxon>
        <taxon>Christiangramia</taxon>
    </lineage>
</organism>
<feature type="chain" id="PRO_5040776040" evidence="1">
    <location>
        <begin position="24"/>
        <end position="177"/>
    </location>
</feature>
<gene>
    <name evidence="2" type="ORF">LGQ90_10105</name>
</gene>
<reference evidence="2" key="1">
    <citation type="submission" date="2021-10" db="EMBL/GenBank/DDBJ databases">
        <title>Gramella sp. ASW11-100T, isolated from marine sediment.</title>
        <authorList>
            <person name="Xia C."/>
        </authorList>
    </citation>
    <scope>NUCLEOTIDE SEQUENCE</scope>
    <source>
        <strain evidence="2">ASW11-100</strain>
    </source>
</reference>
<name>A0A9X1RY63_9FLAO</name>
<dbReference type="RefSeq" id="WP_229340736.1">
    <property type="nucleotide sequence ID" value="NZ_JAJBZG010000005.1"/>
</dbReference>
<feature type="signal peptide" evidence="1">
    <location>
        <begin position="1"/>
        <end position="23"/>
    </location>
</feature>
<comment type="caution">
    <text evidence="2">The sequence shown here is derived from an EMBL/GenBank/DDBJ whole genome shotgun (WGS) entry which is preliminary data.</text>
</comment>
<evidence type="ECO:0000256" key="1">
    <source>
        <dbReference type="SAM" id="SignalP"/>
    </source>
</evidence>
<dbReference type="Proteomes" id="UP001139414">
    <property type="component" value="Unassembled WGS sequence"/>
</dbReference>
<evidence type="ECO:0000313" key="2">
    <source>
        <dbReference type="EMBL" id="MCB7481612.1"/>
    </source>
</evidence>
<proteinExistence type="predicted"/>
<keyword evidence="3" id="KW-1185">Reference proteome</keyword>
<keyword evidence="1" id="KW-0732">Signal</keyword>
<protein>
    <submittedName>
        <fullName evidence="2">Uncharacterized protein</fullName>
    </submittedName>
</protein>
<accession>A0A9X1RY63</accession>